<dbReference type="Proteomes" id="UP001163726">
    <property type="component" value="Plasmid pCadTS8_2"/>
</dbReference>
<evidence type="ECO:0000313" key="4">
    <source>
        <dbReference type="Proteomes" id="UP001163726"/>
    </source>
</evidence>
<dbReference type="InterPro" id="IPR019734">
    <property type="entry name" value="TPR_rpt"/>
</dbReference>
<name>A0ABY7ASC0_9ALTE</name>
<sequence length="489" mass="55618">MRKRTINYQLAQTVLLAGGLYLTSTFSHAGIVEATQAVEKKDFKTAQIEFESAADIGNAEAQFNLGVMHFQGQLGQVDKIESMAWFFLASEYQYPNARRFAEEIYGSLEKSEQAKAITYTEQKIAEIGAQALTKRLYPVITQSKAEKQVITQSAKMLVQGELYYDPGSFARANNNSAIQRLHRNPSLINNLSKVLVNDDSGMVQIQYDVAVDGRVREPEVVFSWPKARFNSASIESLLNSTFKPAFSAQKPVTQYGLVQNFYFGVNGVVSLRESYPNLYKAFKKLQNAADENVSSKYLYACFLRGYKRLLSESEYESFEPILLELAEQGVNVAQFDYAQYQIYEKNDLEAGLPWLIKAAKHGYADAEYKLGDLAMQPTSAYLKQDYQKAEYWLSKAAKQSHRLAQHKWVELKVLKKNVNKTFATQALTWFSELDDDARTPKTYYLMAQMHLTLDDQSKAKKYLSQAVQIGQDYHWNVADWKKLQAQLNG</sequence>
<evidence type="ECO:0000313" key="3">
    <source>
        <dbReference type="EMBL" id="WAJ72433.1"/>
    </source>
</evidence>
<dbReference type="Gene3D" id="1.25.40.10">
    <property type="entry name" value="Tetratricopeptide repeat domain"/>
    <property type="match status" value="2"/>
</dbReference>
<dbReference type="InterPro" id="IPR006597">
    <property type="entry name" value="Sel1-like"/>
</dbReference>
<proteinExistence type="predicted"/>
<evidence type="ECO:0000256" key="1">
    <source>
        <dbReference type="PROSITE-ProRule" id="PRU00339"/>
    </source>
</evidence>
<gene>
    <name evidence="3" type="ORF">OLW01_17030</name>
</gene>
<protein>
    <recommendedName>
        <fullName evidence="5">TonB family protein</fullName>
    </recommendedName>
</protein>
<accession>A0ABY7ASC0</accession>
<dbReference type="PANTHER" id="PTHR11102:SF160">
    <property type="entry name" value="ERAD-ASSOCIATED E3 UBIQUITIN-PROTEIN LIGASE COMPONENT HRD3"/>
    <property type="match status" value="1"/>
</dbReference>
<dbReference type="RefSeq" id="WP_268077234.1">
    <property type="nucleotide sequence ID" value="NZ_CP109967.1"/>
</dbReference>
<geneLocation type="plasmid" evidence="3 4">
    <name>pCadTS8_2</name>
</geneLocation>
<dbReference type="PROSITE" id="PS50005">
    <property type="entry name" value="TPR"/>
    <property type="match status" value="1"/>
</dbReference>
<feature type="repeat" description="TPR" evidence="1">
    <location>
        <begin position="440"/>
        <end position="473"/>
    </location>
</feature>
<dbReference type="SUPFAM" id="SSF74653">
    <property type="entry name" value="TolA/TonB C-terminal domain"/>
    <property type="match status" value="1"/>
</dbReference>
<keyword evidence="4" id="KW-1185">Reference proteome</keyword>
<evidence type="ECO:0008006" key="5">
    <source>
        <dbReference type="Google" id="ProtNLM"/>
    </source>
</evidence>
<dbReference type="Gene3D" id="3.30.1150.10">
    <property type="match status" value="1"/>
</dbReference>
<dbReference type="SMART" id="SM00671">
    <property type="entry name" value="SEL1"/>
    <property type="match status" value="4"/>
</dbReference>
<organism evidence="3 4">
    <name type="scientific">Catenovulum adriaticum</name>
    <dbReference type="NCBI Taxonomy" id="2984846"/>
    <lineage>
        <taxon>Bacteria</taxon>
        <taxon>Pseudomonadati</taxon>
        <taxon>Pseudomonadota</taxon>
        <taxon>Gammaproteobacteria</taxon>
        <taxon>Alteromonadales</taxon>
        <taxon>Alteromonadaceae</taxon>
        <taxon>Catenovulum</taxon>
    </lineage>
</organism>
<dbReference type="InterPro" id="IPR011990">
    <property type="entry name" value="TPR-like_helical_dom_sf"/>
</dbReference>
<keyword evidence="3" id="KW-0614">Plasmid</keyword>
<dbReference type="Pfam" id="PF08238">
    <property type="entry name" value="Sel1"/>
    <property type="match status" value="4"/>
</dbReference>
<keyword evidence="1" id="KW-0802">TPR repeat</keyword>
<evidence type="ECO:0000256" key="2">
    <source>
        <dbReference type="SAM" id="SignalP"/>
    </source>
</evidence>
<dbReference type="InterPro" id="IPR050767">
    <property type="entry name" value="Sel1_AlgK"/>
</dbReference>
<keyword evidence="2" id="KW-0732">Signal</keyword>
<feature type="signal peptide" evidence="2">
    <location>
        <begin position="1"/>
        <end position="29"/>
    </location>
</feature>
<feature type="chain" id="PRO_5047194651" description="TonB family protein" evidence="2">
    <location>
        <begin position="30"/>
        <end position="489"/>
    </location>
</feature>
<dbReference type="PANTHER" id="PTHR11102">
    <property type="entry name" value="SEL-1-LIKE PROTEIN"/>
    <property type="match status" value="1"/>
</dbReference>
<dbReference type="EMBL" id="CP109967">
    <property type="protein sequence ID" value="WAJ72433.1"/>
    <property type="molecule type" value="Genomic_DNA"/>
</dbReference>
<dbReference type="SUPFAM" id="SSF81901">
    <property type="entry name" value="HCP-like"/>
    <property type="match status" value="2"/>
</dbReference>
<reference evidence="3" key="1">
    <citation type="submission" date="2022-10" db="EMBL/GenBank/DDBJ databases">
        <title>Catenovulum adriacola sp. nov. isolated in the Harbour of Susak.</title>
        <authorList>
            <person name="Schoch T."/>
            <person name="Reich S.J."/>
            <person name="Stoeferle S."/>
            <person name="Flaiz M."/>
            <person name="Kazda M."/>
            <person name="Riedel C.U."/>
            <person name="Duerre P."/>
        </authorList>
    </citation>
    <scope>NUCLEOTIDE SEQUENCE</scope>
    <source>
        <strain evidence="3">TS8</strain>
        <plasmid evidence="3">pCadTS8_2</plasmid>
    </source>
</reference>